<dbReference type="PANTHER" id="PTHR30543">
    <property type="entry name" value="CHROMATE REDUCTASE"/>
    <property type="match status" value="1"/>
</dbReference>
<gene>
    <name evidence="2" type="ORF">H3H36_09670</name>
</gene>
<dbReference type="InterPro" id="IPR050712">
    <property type="entry name" value="NAD(P)H-dep_reductase"/>
</dbReference>
<dbReference type="Gene3D" id="3.40.50.360">
    <property type="match status" value="1"/>
</dbReference>
<feature type="domain" description="NADPH-dependent FMN reductase-like" evidence="1">
    <location>
        <begin position="1"/>
        <end position="134"/>
    </location>
</feature>
<dbReference type="GO" id="GO:0016491">
    <property type="term" value="F:oxidoreductase activity"/>
    <property type="evidence" value="ECO:0007669"/>
    <property type="project" value="InterPro"/>
</dbReference>
<dbReference type="GO" id="GO:0005829">
    <property type="term" value="C:cytosol"/>
    <property type="evidence" value="ECO:0007669"/>
    <property type="project" value="TreeGrafter"/>
</dbReference>
<name>A0A7W2I6P2_9BURK</name>
<dbReference type="RefSeq" id="WP_182216760.1">
    <property type="nucleotide sequence ID" value="NZ_JACEZS010000007.1"/>
</dbReference>
<sequence length="181" mass="18781">MKILAISGSLRAASLNAMLLRVLARVAPAGVEVTLYPDLGQLPLFNPDLADAPPAIVRALEQAILEADALVIASPEYAHGVTGAIKNGLDWMVGNESFINKPVALFNASPRATHAHAALRETVCVMSARVVEAACIVVPLVGANLDEQALVHDAAIVAALRGALLALREHVGGSTADVMAQ</sequence>
<evidence type="ECO:0000313" key="2">
    <source>
        <dbReference type="EMBL" id="MBA5605629.1"/>
    </source>
</evidence>
<proteinExistence type="predicted"/>
<organism evidence="2 3">
    <name type="scientific">Rugamonas fusca</name>
    <dbReference type="NCBI Taxonomy" id="2758568"/>
    <lineage>
        <taxon>Bacteria</taxon>
        <taxon>Pseudomonadati</taxon>
        <taxon>Pseudomonadota</taxon>
        <taxon>Betaproteobacteria</taxon>
        <taxon>Burkholderiales</taxon>
        <taxon>Oxalobacteraceae</taxon>
        <taxon>Telluria group</taxon>
        <taxon>Rugamonas</taxon>
    </lineage>
</organism>
<comment type="caution">
    <text evidence="2">The sequence shown here is derived from an EMBL/GenBank/DDBJ whole genome shotgun (WGS) entry which is preliminary data.</text>
</comment>
<accession>A0A7W2I6P2</accession>
<dbReference type="Pfam" id="PF03358">
    <property type="entry name" value="FMN_red"/>
    <property type="match status" value="1"/>
</dbReference>
<keyword evidence="3" id="KW-1185">Reference proteome</keyword>
<protein>
    <submittedName>
        <fullName evidence="2">NAD(P)H-dependent oxidoreductase</fullName>
    </submittedName>
</protein>
<dbReference type="EMBL" id="JACEZS010000007">
    <property type="protein sequence ID" value="MBA5605629.1"/>
    <property type="molecule type" value="Genomic_DNA"/>
</dbReference>
<dbReference type="AlphaFoldDB" id="A0A7W2I6P2"/>
<dbReference type="GO" id="GO:0010181">
    <property type="term" value="F:FMN binding"/>
    <property type="evidence" value="ECO:0007669"/>
    <property type="project" value="TreeGrafter"/>
</dbReference>
<evidence type="ECO:0000259" key="1">
    <source>
        <dbReference type="Pfam" id="PF03358"/>
    </source>
</evidence>
<dbReference type="SUPFAM" id="SSF52218">
    <property type="entry name" value="Flavoproteins"/>
    <property type="match status" value="1"/>
</dbReference>
<dbReference type="Proteomes" id="UP000566711">
    <property type="component" value="Unassembled WGS sequence"/>
</dbReference>
<dbReference type="InterPro" id="IPR029039">
    <property type="entry name" value="Flavoprotein-like_sf"/>
</dbReference>
<dbReference type="PANTHER" id="PTHR30543:SF21">
    <property type="entry name" value="NAD(P)H-DEPENDENT FMN REDUCTASE LOT6"/>
    <property type="match status" value="1"/>
</dbReference>
<dbReference type="InterPro" id="IPR005025">
    <property type="entry name" value="FMN_Rdtase-like_dom"/>
</dbReference>
<evidence type="ECO:0000313" key="3">
    <source>
        <dbReference type="Proteomes" id="UP000566711"/>
    </source>
</evidence>
<reference evidence="2 3" key="1">
    <citation type="submission" date="2020-07" db="EMBL/GenBank/DDBJ databases">
        <title>Novel species isolated from subtropical streams in China.</title>
        <authorList>
            <person name="Lu H."/>
        </authorList>
    </citation>
    <scope>NUCLEOTIDE SEQUENCE [LARGE SCALE GENOMIC DNA]</scope>
    <source>
        <strain evidence="2 3">FT3S</strain>
    </source>
</reference>